<dbReference type="InterPro" id="IPR043128">
    <property type="entry name" value="Rev_trsase/Diguanyl_cyclase"/>
</dbReference>
<feature type="compositionally biased region" description="Basic and acidic residues" evidence="1">
    <location>
        <begin position="98"/>
        <end position="111"/>
    </location>
</feature>
<evidence type="ECO:0000259" key="2">
    <source>
        <dbReference type="Pfam" id="PF00078"/>
    </source>
</evidence>
<dbReference type="PANTHER" id="PTHR24559">
    <property type="entry name" value="TRANSPOSON TY3-I GAG-POL POLYPROTEIN"/>
    <property type="match status" value="1"/>
</dbReference>
<dbReference type="InterPro" id="IPR000477">
    <property type="entry name" value="RT_dom"/>
</dbReference>
<gene>
    <name evidence="4" type="primary">LOC120249962</name>
</gene>
<dbReference type="InterPro" id="IPR053134">
    <property type="entry name" value="RNA-dir_DNA_polymerase"/>
</dbReference>
<dbReference type="Pfam" id="PF00078">
    <property type="entry name" value="RVT_1"/>
    <property type="match status" value="1"/>
</dbReference>
<reference evidence="4" key="1">
    <citation type="submission" date="2025-08" db="UniProtKB">
        <authorList>
            <consortium name="RefSeq"/>
        </authorList>
    </citation>
    <scope>IDENTIFICATION</scope>
</reference>
<dbReference type="GeneID" id="120249962"/>
<feature type="domain" description="Reverse transcriptase" evidence="2">
    <location>
        <begin position="210"/>
        <end position="283"/>
    </location>
</feature>
<dbReference type="SUPFAM" id="SSF56672">
    <property type="entry name" value="DNA/RNA polymerases"/>
    <property type="match status" value="1"/>
</dbReference>
<sequence>MADLDFIQGNEQAMVEIWSDWLPPIHHLAYIQDNSMCTFKPWEGTITAAEDNIWRTILTDFMNFGRIPTKEEISIPTKLTALDMAKLQAYQLSPIAEPSKDQEKDTEDSVQHNKNLRPSIEEAPNLELKELPEHLEYSFLREGTLLPVIIASNLTVDQKSDLMEDDHKPSPLPQRRLNPNMKEVLRAEVIKLLNAGIIYPISDSEWVSSVQFGLCNAHATFQRRMLPIFEDMVEDFMEVFMDDFSIFGDSFDLCLRNLEHVLTQCEETNLVLSSEKCHFMVHERIVLDHKISKEGIEVFIEDSLGTLPKLPDL</sequence>
<dbReference type="AlphaFoldDB" id="A0AB40AI42"/>
<feature type="region of interest" description="Disordered" evidence="1">
    <location>
        <begin position="96"/>
        <end position="121"/>
    </location>
</feature>
<evidence type="ECO:0000313" key="3">
    <source>
        <dbReference type="Proteomes" id="UP001515500"/>
    </source>
</evidence>
<dbReference type="Gene3D" id="3.10.10.10">
    <property type="entry name" value="HIV Type 1 Reverse Transcriptase, subunit A, domain 1"/>
    <property type="match status" value="1"/>
</dbReference>
<proteinExistence type="predicted"/>
<accession>A0AB40AI42</accession>
<evidence type="ECO:0000313" key="4">
    <source>
        <dbReference type="RefSeq" id="XP_039114617.1"/>
    </source>
</evidence>
<protein>
    <submittedName>
        <fullName evidence="4">Uncharacterized protein LOC120249962</fullName>
    </submittedName>
</protein>
<dbReference type="InterPro" id="IPR043502">
    <property type="entry name" value="DNA/RNA_pol_sf"/>
</dbReference>
<name>A0AB40AI42_DIOCR</name>
<keyword evidence="3" id="KW-1185">Reference proteome</keyword>
<dbReference type="PANTHER" id="PTHR24559:SF444">
    <property type="entry name" value="REVERSE TRANSCRIPTASE DOMAIN-CONTAINING PROTEIN"/>
    <property type="match status" value="1"/>
</dbReference>
<evidence type="ECO:0000256" key="1">
    <source>
        <dbReference type="SAM" id="MobiDB-lite"/>
    </source>
</evidence>
<dbReference type="Gene3D" id="3.30.70.270">
    <property type="match status" value="1"/>
</dbReference>
<organism evidence="3 4">
    <name type="scientific">Dioscorea cayennensis subsp. rotundata</name>
    <name type="common">White Guinea yam</name>
    <name type="synonym">Dioscorea rotundata</name>
    <dbReference type="NCBI Taxonomy" id="55577"/>
    <lineage>
        <taxon>Eukaryota</taxon>
        <taxon>Viridiplantae</taxon>
        <taxon>Streptophyta</taxon>
        <taxon>Embryophyta</taxon>
        <taxon>Tracheophyta</taxon>
        <taxon>Spermatophyta</taxon>
        <taxon>Magnoliopsida</taxon>
        <taxon>Liliopsida</taxon>
        <taxon>Dioscoreales</taxon>
        <taxon>Dioscoreaceae</taxon>
        <taxon>Dioscorea</taxon>
    </lineage>
</organism>
<dbReference type="RefSeq" id="XP_039114617.1">
    <property type="nucleotide sequence ID" value="XM_039258683.1"/>
</dbReference>
<dbReference type="Proteomes" id="UP001515500">
    <property type="component" value="Chromosome 3"/>
</dbReference>